<evidence type="ECO:0000256" key="1">
    <source>
        <dbReference type="SAM" id="SignalP"/>
    </source>
</evidence>
<dbReference type="EMBL" id="JACYXI010000010">
    <property type="protein sequence ID" value="MBD8892929.1"/>
    <property type="molecule type" value="Genomic_DNA"/>
</dbReference>
<evidence type="ECO:0008006" key="4">
    <source>
        <dbReference type="Google" id="ProtNLM"/>
    </source>
</evidence>
<organism evidence="2 3">
    <name type="scientific">Roseibium litorale</name>
    <dbReference type="NCBI Taxonomy" id="2803841"/>
    <lineage>
        <taxon>Bacteria</taxon>
        <taxon>Pseudomonadati</taxon>
        <taxon>Pseudomonadota</taxon>
        <taxon>Alphaproteobacteria</taxon>
        <taxon>Hyphomicrobiales</taxon>
        <taxon>Stappiaceae</taxon>
        <taxon>Roseibium</taxon>
    </lineage>
</organism>
<dbReference type="Proteomes" id="UP000632063">
    <property type="component" value="Unassembled WGS sequence"/>
</dbReference>
<name>A0ABR9CQI3_9HYPH</name>
<reference evidence="2 3" key="2">
    <citation type="journal article" date="2021" name="Int. J. Syst. Evol. Microbiol.">
        <title>Roseibium litorale sp. nov., isolated from a tidal flat sediment and proposal for the reclassification of Labrenzia polysiphoniae as Roseibium polysiphoniae comb. nov.</title>
        <authorList>
            <person name="Liu Y."/>
            <person name="Pei T."/>
            <person name="Du J."/>
            <person name="Chao M."/>
            <person name="Deng M.R."/>
            <person name="Zhu H."/>
        </authorList>
    </citation>
    <scope>NUCLEOTIDE SEQUENCE [LARGE SCALE GENOMIC DNA]</scope>
    <source>
        <strain evidence="2 3">4C16A</strain>
    </source>
</reference>
<dbReference type="RefSeq" id="WP_192149058.1">
    <property type="nucleotide sequence ID" value="NZ_JACYXI010000010.1"/>
</dbReference>
<gene>
    <name evidence="2" type="ORF">IG616_15415</name>
</gene>
<feature type="signal peptide" evidence="1">
    <location>
        <begin position="1"/>
        <end position="23"/>
    </location>
</feature>
<keyword evidence="3" id="KW-1185">Reference proteome</keyword>
<evidence type="ECO:0000313" key="2">
    <source>
        <dbReference type="EMBL" id="MBD8892929.1"/>
    </source>
</evidence>
<protein>
    <recommendedName>
        <fullName evidence="4">DUF4412 domain-containing protein</fullName>
    </recommendedName>
</protein>
<comment type="caution">
    <text evidence="2">The sequence shown here is derived from an EMBL/GenBank/DDBJ whole genome shotgun (WGS) entry which is preliminary data.</text>
</comment>
<reference evidence="3" key="1">
    <citation type="submission" date="2020-09" db="EMBL/GenBank/DDBJ databases">
        <title>The genome sequence of strain Labrenzia suaedae 4C16A.</title>
        <authorList>
            <person name="Liu Y."/>
        </authorList>
    </citation>
    <scope>NUCLEOTIDE SEQUENCE [LARGE SCALE GENOMIC DNA]</scope>
    <source>
        <strain evidence="3">4C16A</strain>
    </source>
</reference>
<proteinExistence type="predicted"/>
<feature type="chain" id="PRO_5045760984" description="DUF4412 domain-containing protein" evidence="1">
    <location>
        <begin position="24"/>
        <end position="211"/>
    </location>
</feature>
<keyword evidence="1" id="KW-0732">Signal</keyword>
<evidence type="ECO:0000313" key="3">
    <source>
        <dbReference type="Proteomes" id="UP000632063"/>
    </source>
</evidence>
<accession>A0ABR9CQI3</accession>
<sequence>MFKTIKLAAAAALIGISATSAQAKDWIETVKLSQSIIKPAPVEVTANSNGYTAIKTQHTSLNFSLHATAKKGKRIAAMRLGTYQGLYYFEYPGDMWHRDFQGRDTGSGSKSTVNLDKTFNVPTDILNWYVNPVQLCQKNLQNKMKKGLHKSEILSKSWSMDAAAYFELDAVAARKKDAKSGKITLKNTTSQRSGAPFTIPVKCNSTLKKAP</sequence>